<sequence>MSSYLMRVILIPSSVFLSVMFGGAFGSGQEVVQFMSGHGPYGGIVSMITIGLVYAVCLFLCFEFARKFKAYDYRSFFKVLLNKGWFCYEILIMLGLVVALAICATAAGTIAKDHFGYETIYGSAVLLVIVVVLNYLGRKYVESSMIYSVVALAIILIYLFFDVMLDDNYRNIIVTKFAEDTLTQQTFLDSVFTGLKYGFSNAGFIPLVLYCAIQLKTRKEAFIAACIAGYVAISPAISFHTIFMIGYPEIVGQELPSYWILEQIESALFIDLYVSVVFIMIAQTGVGLLQGFVERIDSYNIEKRGKKLSGFGHALVSTVLFFASIWLASIGLMELVAKGYTFFSASFFIFFFIPLFTYGLYLIFCKKHQVSEELVTNKI</sequence>
<reference evidence="3" key="1">
    <citation type="submission" date="2023-09" db="EMBL/GenBank/DDBJ databases">
        <authorList>
            <person name="Li S."/>
            <person name="Li X."/>
            <person name="Zhang C."/>
            <person name="Zhao Z."/>
        </authorList>
    </citation>
    <scope>NUCLEOTIDE SEQUENCE [LARGE SCALE GENOMIC DNA]</scope>
    <source>
        <strain evidence="3">SQ149</strain>
    </source>
</reference>
<protein>
    <recommendedName>
        <fullName evidence="4">Membrane protein YkvI</fullName>
    </recommendedName>
</protein>
<keyword evidence="1" id="KW-0812">Transmembrane</keyword>
<feature type="transmembrane region" description="Helical" evidence="1">
    <location>
        <begin position="44"/>
        <end position="65"/>
    </location>
</feature>
<keyword evidence="3" id="KW-1185">Reference proteome</keyword>
<dbReference type="PANTHER" id="PTHR37814">
    <property type="entry name" value="CONSERVED MEMBRANE PROTEIN"/>
    <property type="match status" value="1"/>
</dbReference>
<evidence type="ECO:0000313" key="3">
    <source>
        <dbReference type="Proteomes" id="UP001258994"/>
    </source>
</evidence>
<proteinExistence type="predicted"/>
<keyword evidence="1" id="KW-1133">Transmembrane helix</keyword>
<feature type="transmembrane region" description="Helical" evidence="1">
    <location>
        <begin position="267"/>
        <end position="289"/>
    </location>
</feature>
<feature type="transmembrane region" description="Helical" evidence="1">
    <location>
        <begin position="222"/>
        <end position="247"/>
    </location>
</feature>
<dbReference type="RefSeq" id="WP_348393046.1">
    <property type="nucleotide sequence ID" value="NZ_CP134145.1"/>
</dbReference>
<keyword evidence="1" id="KW-0472">Membrane</keyword>
<gene>
    <name evidence="2" type="ORF">RGQ13_08085</name>
</gene>
<feature type="transmembrane region" description="Helical" evidence="1">
    <location>
        <begin position="86"/>
        <end position="107"/>
    </location>
</feature>
<evidence type="ECO:0000256" key="1">
    <source>
        <dbReference type="SAM" id="Phobius"/>
    </source>
</evidence>
<feature type="transmembrane region" description="Helical" evidence="1">
    <location>
        <begin position="119"/>
        <end position="137"/>
    </location>
</feature>
<feature type="transmembrane region" description="Helical" evidence="1">
    <location>
        <begin position="144"/>
        <end position="161"/>
    </location>
</feature>
<dbReference type="Proteomes" id="UP001258994">
    <property type="component" value="Chromosome"/>
</dbReference>
<feature type="transmembrane region" description="Helical" evidence="1">
    <location>
        <begin position="310"/>
        <end position="333"/>
    </location>
</feature>
<organism evidence="2 3">
    <name type="scientific">Thalassotalea psychrophila</name>
    <dbReference type="NCBI Taxonomy" id="3065647"/>
    <lineage>
        <taxon>Bacteria</taxon>
        <taxon>Pseudomonadati</taxon>
        <taxon>Pseudomonadota</taxon>
        <taxon>Gammaproteobacteria</taxon>
        <taxon>Alteromonadales</taxon>
        <taxon>Colwelliaceae</taxon>
        <taxon>Thalassotalea</taxon>
    </lineage>
</organism>
<name>A0ABY9TYN1_9GAMM</name>
<dbReference type="InterPro" id="IPR038728">
    <property type="entry name" value="YkvI-like"/>
</dbReference>
<dbReference type="PANTHER" id="PTHR37814:SF1">
    <property type="entry name" value="MEMBRANE PROTEIN"/>
    <property type="match status" value="1"/>
</dbReference>
<evidence type="ECO:0000313" key="2">
    <source>
        <dbReference type="EMBL" id="WNC73936.1"/>
    </source>
</evidence>
<accession>A0ABY9TYN1</accession>
<dbReference type="EMBL" id="CP134145">
    <property type="protein sequence ID" value="WNC73936.1"/>
    <property type="molecule type" value="Genomic_DNA"/>
</dbReference>
<feature type="transmembrane region" description="Helical" evidence="1">
    <location>
        <begin position="339"/>
        <end position="364"/>
    </location>
</feature>
<evidence type="ECO:0008006" key="4">
    <source>
        <dbReference type="Google" id="ProtNLM"/>
    </source>
</evidence>
<feature type="transmembrane region" description="Helical" evidence="1">
    <location>
        <begin position="197"/>
        <end position="215"/>
    </location>
</feature>